<dbReference type="EMBL" id="JBHRTK010000003">
    <property type="protein sequence ID" value="MFC3205300.1"/>
    <property type="molecule type" value="Genomic_DNA"/>
</dbReference>
<evidence type="ECO:0000256" key="8">
    <source>
        <dbReference type="ARBA" id="ARBA00022989"/>
    </source>
</evidence>
<keyword evidence="12" id="KW-0969">Cilium</keyword>
<dbReference type="InterPro" id="IPR005503">
    <property type="entry name" value="FliL"/>
</dbReference>
<dbReference type="RefSeq" id="WP_378218642.1">
    <property type="nucleotide sequence ID" value="NZ_JBHRTK010000003.1"/>
</dbReference>
<protein>
    <recommendedName>
        <fullName evidence="10">Flagellar protein FliL</fullName>
    </recommendedName>
</protein>
<evidence type="ECO:0000256" key="2">
    <source>
        <dbReference type="ARBA" id="ARBA00004162"/>
    </source>
</evidence>
<evidence type="ECO:0000256" key="10">
    <source>
        <dbReference type="RuleBase" id="RU364125"/>
    </source>
</evidence>
<keyword evidence="6 10" id="KW-0812">Transmembrane</keyword>
<evidence type="ECO:0000256" key="9">
    <source>
        <dbReference type="ARBA" id="ARBA00023136"/>
    </source>
</evidence>
<evidence type="ECO:0000256" key="11">
    <source>
        <dbReference type="SAM" id="MobiDB-lite"/>
    </source>
</evidence>
<keyword evidence="9 10" id="KW-0472">Membrane</keyword>
<keyword evidence="7 10" id="KW-0283">Flagellar rotation</keyword>
<keyword evidence="8 10" id="KW-1133">Transmembrane helix</keyword>
<evidence type="ECO:0000256" key="4">
    <source>
        <dbReference type="ARBA" id="ARBA00022475"/>
    </source>
</evidence>
<name>A0ABV7K794_9HYPH</name>
<keyword evidence="12" id="KW-0966">Cell projection</keyword>
<keyword evidence="13" id="KW-1185">Reference proteome</keyword>
<comment type="subcellular location">
    <subcellularLocation>
        <location evidence="10">Cell inner membrane</location>
    </subcellularLocation>
    <subcellularLocation>
        <location evidence="2">Cell membrane</location>
        <topology evidence="2">Single-pass membrane protein</topology>
    </subcellularLocation>
</comment>
<keyword evidence="12" id="KW-0282">Flagellum</keyword>
<comment type="similarity">
    <text evidence="3 10">Belongs to the FliL family.</text>
</comment>
<proteinExistence type="inferred from homology"/>
<evidence type="ECO:0000256" key="1">
    <source>
        <dbReference type="ARBA" id="ARBA00002254"/>
    </source>
</evidence>
<feature type="compositionally biased region" description="Low complexity" evidence="11">
    <location>
        <begin position="43"/>
        <end position="59"/>
    </location>
</feature>
<evidence type="ECO:0000256" key="5">
    <source>
        <dbReference type="ARBA" id="ARBA00022500"/>
    </source>
</evidence>
<accession>A0ABV7K794</accession>
<evidence type="ECO:0000256" key="6">
    <source>
        <dbReference type="ARBA" id="ARBA00022692"/>
    </source>
</evidence>
<dbReference type="Pfam" id="PF03748">
    <property type="entry name" value="FliL"/>
    <property type="match status" value="1"/>
</dbReference>
<keyword evidence="4" id="KW-1003">Cell membrane</keyword>
<evidence type="ECO:0000256" key="3">
    <source>
        <dbReference type="ARBA" id="ARBA00008281"/>
    </source>
</evidence>
<comment type="function">
    <text evidence="1 10">Controls the rotational direction of flagella during chemotaxis.</text>
</comment>
<evidence type="ECO:0000313" key="12">
    <source>
        <dbReference type="EMBL" id="MFC3205300.1"/>
    </source>
</evidence>
<sequence>MEDTPASKGPSPVIQGAIFVAMTVAALGIGWFAGSYLKGSEAPPSVPAAEASQGQAAPAKDSDADPNAGPLLVPIAPMTTNLASPASIWVRLDASLVLDTPQPPDLVEAVHQDLLAYLRTLKMHQIEGASGYQHLRADLNERAAIRSDGHVREVLVRTLLFE</sequence>
<keyword evidence="10" id="KW-0997">Cell inner membrane</keyword>
<keyword evidence="5 10" id="KW-0145">Chemotaxis</keyword>
<evidence type="ECO:0000313" key="13">
    <source>
        <dbReference type="Proteomes" id="UP001595583"/>
    </source>
</evidence>
<gene>
    <name evidence="12" type="primary">fliL</name>
    <name evidence="12" type="ORF">ACFOHJ_03670</name>
</gene>
<comment type="caution">
    <text evidence="12">The sequence shown here is derived from an EMBL/GenBank/DDBJ whole genome shotgun (WGS) entry which is preliminary data.</text>
</comment>
<feature type="region of interest" description="Disordered" evidence="11">
    <location>
        <begin position="43"/>
        <end position="69"/>
    </location>
</feature>
<evidence type="ECO:0000256" key="7">
    <source>
        <dbReference type="ARBA" id="ARBA00022779"/>
    </source>
</evidence>
<organism evidence="12 13">
    <name type="scientific">Aquamicrobium soli</name>
    <dbReference type="NCBI Taxonomy" id="1811518"/>
    <lineage>
        <taxon>Bacteria</taxon>
        <taxon>Pseudomonadati</taxon>
        <taxon>Pseudomonadota</taxon>
        <taxon>Alphaproteobacteria</taxon>
        <taxon>Hyphomicrobiales</taxon>
        <taxon>Phyllobacteriaceae</taxon>
        <taxon>Aquamicrobium</taxon>
    </lineage>
</organism>
<feature type="transmembrane region" description="Helical" evidence="10">
    <location>
        <begin position="12"/>
        <end position="33"/>
    </location>
</feature>
<reference evidence="13" key="1">
    <citation type="journal article" date="2019" name="Int. J. Syst. Evol. Microbiol.">
        <title>The Global Catalogue of Microorganisms (GCM) 10K type strain sequencing project: providing services to taxonomists for standard genome sequencing and annotation.</title>
        <authorList>
            <consortium name="The Broad Institute Genomics Platform"/>
            <consortium name="The Broad Institute Genome Sequencing Center for Infectious Disease"/>
            <person name="Wu L."/>
            <person name="Ma J."/>
        </authorList>
    </citation>
    <scope>NUCLEOTIDE SEQUENCE [LARGE SCALE GENOMIC DNA]</scope>
    <source>
        <strain evidence="13">KCTC 52165</strain>
    </source>
</reference>
<dbReference type="Proteomes" id="UP001595583">
    <property type="component" value="Unassembled WGS sequence"/>
</dbReference>